<dbReference type="InterPro" id="IPR033337">
    <property type="entry name" value="TORTIFOLIA1/SINE1-2"/>
</dbReference>
<dbReference type="SUPFAM" id="SSF48371">
    <property type="entry name" value="ARM repeat"/>
    <property type="match status" value="1"/>
</dbReference>
<feature type="compositionally biased region" description="Low complexity" evidence="1">
    <location>
        <begin position="345"/>
        <end position="357"/>
    </location>
</feature>
<comment type="caution">
    <text evidence="3">The sequence shown here is derived from an EMBL/GenBank/DDBJ whole genome shotgun (WGS) entry which is preliminary data.</text>
</comment>
<dbReference type="InterPro" id="IPR011989">
    <property type="entry name" value="ARM-like"/>
</dbReference>
<dbReference type="PANTHER" id="PTHR31355">
    <property type="entry name" value="MICROTUBULE-ASSOCIATED PROTEIN TORTIFOLIA1"/>
    <property type="match status" value="1"/>
</dbReference>
<dbReference type="AlphaFoldDB" id="A0A5N5I0X3"/>
<dbReference type="InterPro" id="IPR016024">
    <property type="entry name" value="ARM-type_fold"/>
</dbReference>
<evidence type="ECO:0000259" key="2">
    <source>
        <dbReference type="Pfam" id="PF24714"/>
    </source>
</evidence>
<reference evidence="4" key="2">
    <citation type="submission" date="2019-10" db="EMBL/GenBank/DDBJ databases">
        <title>A de novo genome assembly of a pear dwarfing rootstock.</title>
        <authorList>
            <person name="Wang F."/>
            <person name="Wang J."/>
            <person name="Li S."/>
            <person name="Zhang Y."/>
            <person name="Fang M."/>
            <person name="Ma L."/>
            <person name="Zhao Y."/>
            <person name="Jiang S."/>
        </authorList>
    </citation>
    <scope>NUCLEOTIDE SEQUENCE [LARGE SCALE GENOMIC DNA]</scope>
</reference>
<gene>
    <name evidence="3" type="ORF">D8674_029675</name>
</gene>
<reference evidence="3 4" key="1">
    <citation type="submission" date="2019-09" db="EMBL/GenBank/DDBJ databases">
        <authorList>
            <person name="Ou C."/>
        </authorList>
    </citation>
    <scope>NUCLEOTIDE SEQUENCE [LARGE SCALE GENOMIC DNA]</scope>
    <source>
        <strain evidence="3">S2</strain>
        <tissue evidence="3">Leaf</tissue>
    </source>
</reference>
<name>A0A5N5I0X3_9ROSA</name>
<reference evidence="3 4" key="3">
    <citation type="submission" date="2019-11" db="EMBL/GenBank/DDBJ databases">
        <title>A de novo genome assembly of a pear dwarfing rootstock.</title>
        <authorList>
            <person name="Wang F."/>
            <person name="Wang J."/>
            <person name="Li S."/>
            <person name="Zhang Y."/>
            <person name="Fang M."/>
            <person name="Ma L."/>
            <person name="Zhao Y."/>
            <person name="Jiang S."/>
        </authorList>
    </citation>
    <scope>NUCLEOTIDE SEQUENCE [LARGE SCALE GENOMIC DNA]</scope>
    <source>
        <strain evidence="3">S2</strain>
        <tissue evidence="3">Leaf</tissue>
    </source>
</reference>
<protein>
    <submittedName>
        <fullName evidence="3">Microtubule-associated protein TORTIFOLIA1</fullName>
    </submittedName>
</protein>
<proteinExistence type="predicted"/>
<dbReference type="OrthoDB" id="1904066at2759"/>
<dbReference type="Pfam" id="PF24714">
    <property type="entry name" value="TOR1L1_N"/>
    <property type="match status" value="1"/>
</dbReference>
<organism evidence="3 4">
    <name type="scientific">Pyrus ussuriensis x Pyrus communis</name>
    <dbReference type="NCBI Taxonomy" id="2448454"/>
    <lineage>
        <taxon>Eukaryota</taxon>
        <taxon>Viridiplantae</taxon>
        <taxon>Streptophyta</taxon>
        <taxon>Embryophyta</taxon>
        <taxon>Tracheophyta</taxon>
        <taxon>Spermatophyta</taxon>
        <taxon>Magnoliopsida</taxon>
        <taxon>eudicotyledons</taxon>
        <taxon>Gunneridae</taxon>
        <taxon>Pentapetalae</taxon>
        <taxon>rosids</taxon>
        <taxon>fabids</taxon>
        <taxon>Rosales</taxon>
        <taxon>Rosaceae</taxon>
        <taxon>Amygdaloideae</taxon>
        <taxon>Maleae</taxon>
        <taxon>Pyrus</taxon>
    </lineage>
</organism>
<evidence type="ECO:0000256" key="1">
    <source>
        <dbReference type="SAM" id="MobiDB-lite"/>
    </source>
</evidence>
<dbReference type="GO" id="GO:0008017">
    <property type="term" value="F:microtubule binding"/>
    <property type="evidence" value="ECO:0007669"/>
    <property type="project" value="InterPro"/>
</dbReference>
<feature type="domain" description="TORTIFOLIA1/SINE1-2 N-terminal" evidence="2">
    <location>
        <begin position="6"/>
        <end position="278"/>
    </location>
</feature>
<dbReference type="Proteomes" id="UP000327157">
    <property type="component" value="Chromosome 6"/>
</dbReference>
<evidence type="ECO:0000313" key="3">
    <source>
        <dbReference type="EMBL" id="KAB2633428.1"/>
    </source>
</evidence>
<feature type="compositionally biased region" description="Polar residues" evidence="1">
    <location>
        <begin position="335"/>
        <end position="344"/>
    </location>
</feature>
<dbReference type="FunFam" id="1.25.10.10:FF:000549">
    <property type="entry name" value="ARM repeat superfamily protein"/>
    <property type="match status" value="1"/>
</dbReference>
<evidence type="ECO:0000313" key="4">
    <source>
        <dbReference type="Proteomes" id="UP000327157"/>
    </source>
</evidence>
<dbReference type="InterPro" id="IPR057600">
    <property type="entry name" value="TORTIFOLIA1/SINE1-2_N"/>
</dbReference>
<feature type="region of interest" description="Disordered" evidence="1">
    <location>
        <begin position="279"/>
        <end position="379"/>
    </location>
</feature>
<dbReference type="Gene3D" id="1.25.10.10">
    <property type="entry name" value="Leucine-rich Repeat Variant"/>
    <property type="match status" value="1"/>
</dbReference>
<dbReference type="PANTHER" id="PTHR31355:SF8">
    <property type="entry name" value="TORTIFOLIA1-LIKE PROTEIN 3"/>
    <property type="match status" value="1"/>
</dbReference>
<keyword evidence="4" id="KW-1185">Reference proteome</keyword>
<dbReference type="EMBL" id="SMOL01000120">
    <property type="protein sequence ID" value="KAB2633428.1"/>
    <property type="molecule type" value="Genomic_DNA"/>
</dbReference>
<accession>A0A5N5I0X3</accession>
<sequence>MPPAQNLKHRVFICLNKLSDRDTYSLAASELESIARTLDPASVPVFLSCIQTTDASDKSPVRRQCVHMITVLSETHGDSLSPHVTKMLNSITKRLRDPDSAVRSACQTAVASLSCHVTKPSSFGSFLKPLTDALFTEQDPNSQIGSALCLASGIDSAPDPEPAKLARLLPRLEKLVKCDGYKAKPAVLTLIGSVIGSGGASGHGALRSLVPCLVGFLSSEDWAARKAAAEALAKLAVVERDTLSEFKAGSLRTFENRKFDRVKSVREVMNQMMEAWKKIPDLSDEASPPPRSNASSKGSLIDPENASDGDGRHPVRSRNSDAPGSGATQLKKKATSASRSTPPESSYATTATKTSTLKSKDKKANPGTLGKPDRKKPSDWEAEISALGAPSSAGAFDDGFKEMDENIPERRINGNTKRTLFRRSSDNKVHKFGGSRSGSRVAPYHEERTESTVVVSNVTEDNHKNHRECEDLSRIRNQLLQIEKQQSSLLDLVQKFMGNSQAGMRSLETRVQRLELALDGISYDLALSSGRMTKVKSRRSSCCLLPGADFWSSKFWRKTEGRYSTSRYPNSSGIAPTAAMRYRADDNGNAETSESLRFPRQDRSGFIVNPLAEIRSGSRAVSEGARR</sequence>
<dbReference type="GO" id="GO:0005874">
    <property type="term" value="C:microtubule"/>
    <property type="evidence" value="ECO:0007669"/>
    <property type="project" value="InterPro"/>
</dbReference>